<reference evidence="3 4" key="1">
    <citation type="submission" date="2020-08" db="EMBL/GenBank/DDBJ databases">
        <title>Genomic Encyclopedia of Type Strains, Phase IV (KMG-IV): sequencing the most valuable type-strain genomes for metagenomic binning, comparative biology and taxonomic classification.</title>
        <authorList>
            <person name="Goeker M."/>
        </authorList>
    </citation>
    <scope>NUCLEOTIDE SEQUENCE [LARGE SCALE GENOMIC DNA]</scope>
    <source>
        <strain evidence="3 4">DSM 25701</strain>
    </source>
</reference>
<dbReference type="Proteomes" id="UP000536640">
    <property type="component" value="Unassembled WGS sequence"/>
</dbReference>
<gene>
    <name evidence="3" type="ORF">HNQ57_000181</name>
</gene>
<keyword evidence="4" id="KW-1185">Reference proteome</keyword>
<keyword evidence="1" id="KW-0732">Signal</keyword>
<feature type="chain" id="PRO_5032935548" description="DUF4266 domain-containing protein" evidence="1">
    <location>
        <begin position="24"/>
        <end position="70"/>
    </location>
</feature>
<organism evidence="3 4">
    <name type="scientific">Zhongshania antarctica</name>
    <dbReference type="NCBI Taxonomy" id="641702"/>
    <lineage>
        <taxon>Bacteria</taxon>
        <taxon>Pseudomonadati</taxon>
        <taxon>Pseudomonadota</taxon>
        <taxon>Gammaproteobacteria</taxon>
        <taxon>Cellvibrionales</taxon>
        <taxon>Spongiibacteraceae</taxon>
        <taxon>Zhongshania</taxon>
    </lineage>
</organism>
<evidence type="ECO:0000256" key="1">
    <source>
        <dbReference type="SAM" id="SignalP"/>
    </source>
</evidence>
<accession>A0A840R0A7</accession>
<feature type="domain" description="DUF4266" evidence="2">
    <location>
        <begin position="22"/>
        <end position="70"/>
    </location>
</feature>
<evidence type="ECO:0000313" key="4">
    <source>
        <dbReference type="Proteomes" id="UP000536640"/>
    </source>
</evidence>
<proteinExistence type="predicted"/>
<evidence type="ECO:0000313" key="3">
    <source>
        <dbReference type="EMBL" id="MBB5185922.1"/>
    </source>
</evidence>
<dbReference type="AlphaFoldDB" id="A0A840R0A7"/>
<dbReference type="Pfam" id="PF14086">
    <property type="entry name" value="DUF4266"/>
    <property type="match status" value="1"/>
</dbReference>
<feature type="signal peptide" evidence="1">
    <location>
        <begin position="1"/>
        <end position="23"/>
    </location>
</feature>
<comment type="caution">
    <text evidence="3">The sequence shown here is derived from an EMBL/GenBank/DDBJ whole genome shotgun (WGS) entry which is preliminary data.</text>
</comment>
<name>A0A840R0A7_9GAMM</name>
<sequence>MKLLFLFVTALLLSACAVEPLQAWDRGYLARPEMAWDPDSLSASQRNHVYFSKEASSGAASAGGGGCGCN</sequence>
<dbReference type="PROSITE" id="PS51257">
    <property type="entry name" value="PROKAR_LIPOPROTEIN"/>
    <property type="match status" value="1"/>
</dbReference>
<dbReference type="InterPro" id="IPR025362">
    <property type="entry name" value="DUF4266"/>
</dbReference>
<dbReference type="EMBL" id="JACHHW010000001">
    <property type="protein sequence ID" value="MBB5185922.1"/>
    <property type="molecule type" value="Genomic_DNA"/>
</dbReference>
<dbReference type="RefSeq" id="WP_184460756.1">
    <property type="nucleotide sequence ID" value="NZ_JACHHW010000001.1"/>
</dbReference>
<evidence type="ECO:0000259" key="2">
    <source>
        <dbReference type="Pfam" id="PF14086"/>
    </source>
</evidence>
<protein>
    <recommendedName>
        <fullName evidence="2">DUF4266 domain-containing protein</fullName>
    </recommendedName>
</protein>